<reference evidence="2" key="1">
    <citation type="submission" date="2022-11" db="UniProtKB">
        <authorList>
            <consortium name="WormBaseParasite"/>
        </authorList>
    </citation>
    <scope>IDENTIFICATION</scope>
</reference>
<name>A0AC34FBQ4_9BILA</name>
<dbReference type="WBParaSite" id="ES5_v2.g14197.t1">
    <property type="protein sequence ID" value="ES5_v2.g14197.t1"/>
    <property type="gene ID" value="ES5_v2.g14197"/>
</dbReference>
<organism evidence="1 2">
    <name type="scientific">Panagrolaimus sp. ES5</name>
    <dbReference type="NCBI Taxonomy" id="591445"/>
    <lineage>
        <taxon>Eukaryota</taxon>
        <taxon>Metazoa</taxon>
        <taxon>Ecdysozoa</taxon>
        <taxon>Nematoda</taxon>
        <taxon>Chromadorea</taxon>
        <taxon>Rhabditida</taxon>
        <taxon>Tylenchina</taxon>
        <taxon>Panagrolaimomorpha</taxon>
        <taxon>Panagrolaimoidea</taxon>
        <taxon>Panagrolaimidae</taxon>
        <taxon>Panagrolaimus</taxon>
    </lineage>
</organism>
<dbReference type="Proteomes" id="UP000887579">
    <property type="component" value="Unplaced"/>
</dbReference>
<accession>A0AC34FBQ4</accession>
<proteinExistence type="predicted"/>
<protein>
    <submittedName>
        <fullName evidence="2">AAA+ ATPase domain-containing protein</fullName>
    </submittedName>
</protein>
<evidence type="ECO:0000313" key="2">
    <source>
        <dbReference type="WBParaSite" id="ES5_v2.g14197.t1"/>
    </source>
</evidence>
<evidence type="ECO:0000313" key="1">
    <source>
        <dbReference type="Proteomes" id="UP000887579"/>
    </source>
</evidence>
<sequence>MSFFINLIKSIFGTPENEYDIPSPQPLPEEPHDIIYPQGGFEEAPAPEPTFSLPAETLSIEDYYASCDLQLEEGHYINPNDNNFCLGELNFDLRKKGYKSKTILPEPYLELLNRARCSESKALNEELFMQPDLHANFLSKLAYFPGNVKKAAEKFEIFAYLHLVQEEIEADIPIVKDVTISTKNEQNQGINESIISNVKDGKKLKSIIYINVPYQKNLSIKDKFASMLPVHLVRTREVETVSKTPKLYKVFIAKVIPPQNQQGSTTLIATLDAKLKKEFEEINATEKFSIFVTPNADATNSILSSLKKVVYNQDLVDKMFIYFRNENIAQINNYRRQLEAEMDSIFDNNNSQKLFNQKQKEAIYSMTRSVNTTFILYGPPGSGKTYTIVEAVRRLLEPPQQSFFSFFSAPPPTKKILICTPSNLAADAIAEAILDQNFVSESEIFRLMSSSRDAFGRNNKLENITRTTNIFTHAHKNVPPNQLLLNDPRYLVQLINNHRSHHEIVNLASKLFYRSTLVATDPEGHDSLCRLSILPRGDFPILFHSVTSGKEEASDSKSYRNLAEVDVVVRYIQECLPLVEEKDIGVIAPYKFQAEAIRLRLKSHPNITVETVERFQGSERRVIIISTVRTSGDLGFVAQDLRINTAITRAKHLLIFLESDSPIAKNATISFEDDESKELRRLLNENQQTLPAVIQKNKNRKNIMVVKVPKYANIEEKIVPMLQIILFKDSLNLSKVIAENSKIYTIRIAIVIPSKNENDATTLIAVLNGKEQKDFNDINSTDKFSIFITPNIDASNSIIDSIQIIQSNPELSMKLFFHKFASMLPVHLVRTREVEAVSKTPKLYKVFIAKVIPPPPNQQGPTTLIATLDAKLKKEFEEINANEKFSIFVTPNADATNSILSSLKKVVYNQDLVDKMFIYFRNENIAKINNYRRQLDYETDSIFNHNSQKLFNQKQKEAIYSMTRSVNTTFILYGSPGSGKTYTIVEAIRQLLQSHTSNSDIENDSLQSNQKILICTPSNMAADAIAEAILEQNFISVNDIFRVMSSSRDAFCRNHKLENITQTTVLYDSNNQTIRPIFNMPTNDILKKYNIIICTLGSTPKLSKYLPPGHFSHIFVDEAAQASEMEIWLALGHLATKETRLILAGDPKQLGPVTTVAVLNKECYGFKTSLLLRLTEQSDIFKNPQYLIQLTDNHRSHHEIVNLSSKLFYYNTVIPVNAKGSNSLCRLSFLRRGDFPIHFHNVTWGFEQISETKSYRNLAEVEVVVRYIQECLPFVNEKDIGVIAPYKFQAEAIRFRLKSHPNITVETVERFQGSERRVIIISTVRTKNKLGFMCEHSRINTAITRAKHLLIIVGNASSLKSHSQWKGIIDFCAENRSFVSDFPRHF</sequence>